<organism evidence="1">
    <name type="scientific">Fusarium oxysporum f. sp. vasinfectum 25433</name>
    <dbReference type="NCBI Taxonomy" id="1089449"/>
    <lineage>
        <taxon>Eukaryota</taxon>
        <taxon>Fungi</taxon>
        <taxon>Dikarya</taxon>
        <taxon>Ascomycota</taxon>
        <taxon>Pezizomycotina</taxon>
        <taxon>Sordariomycetes</taxon>
        <taxon>Hypocreomycetidae</taxon>
        <taxon>Hypocreales</taxon>
        <taxon>Nectriaceae</taxon>
        <taxon>Fusarium</taxon>
        <taxon>Fusarium oxysporum species complex</taxon>
    </lineage>
</organism>
<accession>X0LG22</accession>
<proteinExistence type="predicted"/>
<evidence type="ECO:0000313" key="1">
    <source>
        <dbReference type="EMBL" id="EXM24884.1"/>
    </source>
</evidence>
<dbReference type="AlphaFoldDB" id="X0LG22"/>
<name>X0LG22_FUSOX</name>
<reference evidence="1" key="1">
    <citation type="submission" date="2011-11" db="EMBL/GenBank/DDBJ databases">
        <title>The Genome Sequence of Fusarium oxysporum Cotton.</title>
        <authorList>
            <consortium name="The Broad Institute Genome Sequencing Platform"/>
            <person name="Ma L.-J."/>
            <person name="Gale L.R."/>
            <person name="Schwartz D.C."/>
            <person name="Zhou S."/>
            <person name="Corby-Kistler H."/>
            <person name="Young S.K."/>
            <person name="Zeng Q."/>
            <person name="Gargeya S."/>
            <person name="Fitzgerald M."/>
            <person name="Haas B."/>
            <person name="Abouelleil A."/>
            <person name="Alvarado L."/>
            <person name="Arachchi H.M."/>
            <person name="Berlin A."/>
            <person name="Brown A."/>
            <person name="Chapman S.B."/>
            <person name="Chen Z."/>
            <person name="Dunbar C."/>
            <person name="Freedman E."/>
            <person name="Gearin G."/>
            <person name="Goldberg J."/>
            <person name="Griggs A."/>
            <person name="Gujja S."/>
            <person name="Heiman D."/>
            <person name="Howarth C."/>
            <person name="Larson L."/>
            <person name="Lui A."/>
            <person name="MacDonald P.J.P."/>
            <person name="Montmayeur A."/>
            <person name="Murphy C."/>
            <person name="Neiman D."/>
            <person name="Pearson M."/>
            <person name="Priest M."/>
            <person name="Roberts A."/>
            <person name="Saif S."/>
            <person name="Shea T."/>
            <person name="Shenoy N."/>
            <person name="Sisk P."/>
            <person name="Stolte C."/>
            <person name="Sykes S."/>
            <person name="Wortman J."/>
            <person name="Nusbaum C."/>
            <person name="Birren B."/>
        </authorList>
    </citation>
    <scope>NUCLEOTIDE SEQUENCE [LARGE SCALE GENOMIC DNA]</scope>
    <source>
        <strain evidence="1">25433</strain>
    </source>
</reference>
<dbReference type="HOGENOM" id="CLU_2722309_0_0_1"/>
<protein>
    <submittedName>
        <fullName evidence="1">Uncharacterized protein</fullName>
    </submittedName>
</protein>
<reference evidence="1" key="2">
    <citation type="submission" date="2012-05" db="EMBL/GenBank/DDBJ databases">
        <title>The Genome Annotation of Fusarium oxysporum Cotton.</title>
        <authorList>
            <consortium name="The Broad Institute Genomics Platform"/>
            <person name="Ma L.-J."/>
            <person name="Corby-Kistler H."/>
            <person name="Broz K."/>
            <person name="Gale L.R."/>
            <person name="Jonkers W."/>
            <person name="O'Donnell K."/>
            <person name="Ploetz R."/>
            <person name="Steinberg C."/>
            <person name="Schwartz D.C."/>
            <person name="VanEtten H."/>
            <person name="Zhou S."/>
            <person name="Young S.K."/>
            <person name="Zeng Q."/>
            <person name="Gargeya S."/>
            <person name="Fitzgerald M."/>
            <person name="Abouelleil A."/>
            <person name="Alvarado L."/>
            <person name="Chapman S.B."/>
            <person name="Gainer-Dewar J."/>
            <person name="Goldberg J."/>
            <person name="Griggs A."/>
            <person name="Gujja S."/>
            <person name="Hansen M."/>
            <person name="Howarth C."/>
            <person name="Imamovic A."/>
            <person name="Ireland A."/>
            <person name="Larimer J."/>
            <person name="McCowan C."/>
            <person name="Murphy C."/>
            <person name="Pearson M."/>
            <person name="Poon T.W."/>
            <person name="Priest M."/>
            <person name="Roberts A."/>
            <person name="Saif S."/>
            <person name="Shea T."/>
            <person name="Sykes S."/>
            <person name="Wortman J."/>
            <person name="Nusbaum C."/>
            <person name="Birren B."/>
        </authorList>
    </citation>
    <scope>NUCLEOTIDE SEQUENCE</scope>
    <source>
        <strain evidence="1">25433</strain>
    </source>
</reference>
<sequence>MPRLNSHRATEKASHGRVFQSRAVLFQLIHEETTTIFSRQGPVAIKDQECLKLFAVVQSDDLVKPLLHLGEI</sequence>
<dbReference type="EMBL" id="JH657935">
    <property type="protein sequence ID" value="EXM24884.1"/>
    <property type="molecule type" value="Genomic_DNA"/>
</dbReference>
<gene>
    <name evidence="1" type="ORF">FOTG_08363</name>
</gene>
<dbReference type="Proteomes" id="UP000030701">
    <property type="component" value="Unassembled WGS sequence"/>
</dbReference>